<protein>
    <submittedName>
        <fullName evidence="1">Uncharacterized protein</fullName>
    </submittedName>
</protein>
<dbReference type="Proteomes" id="UP000592820">
    <property type="component" value="Unassembled WGS sequence"/>
</dbReference>
<evidence type="ECO:0000313" key="1">
    <source>
        <dbReference type="EMBL" id="MBB5405853.1"/>
    </source>
</evidence>
<dbReference type="AlphaFoldDB" id="A0A7W8P8I2"/>
<dbReference type="EMBL" id="JACHDE010000045">
    <property type="protein sequence ID" value="MBB5405853.1"/>
    <property type="molecule type" value="Genomic_DNA"/>
</dbReference>
<organism evidence="1 2">
    <name type="scientific">Paraburkholderia youngii</name>
    <dbReference type="NCBI Taxonomy" id="2782701"/>
    <lineage>
        <taxon>Bacteria</taxon>
        <taxon>Pseudomonadati</taxon>
        <taxon>Pseudomonadota</taxon>
        <taxon>Betaproteobacteria</taxon>
        <taxon>Burkholderiales</taxon>
        <taxon>Burkholderiaceae</taxon>
        <taxon>Paraburkholderia</taxon>
    </lineage>
</organism>
<accession>A0A7W8P8I2</accession>
<evidence type="ECO:0000313" key="2">
    <source>
        <dbReference type="Proteomes" id="UP000592820"/>
    </source>
</evidence>
<comment type="caution">
    <text evidence="1">The sequence shown here is derived from an EMBL/GenBank/DDBJ whole genome shotgun (WGS) entry which is preliminary data.</text>
</comment>
<sequence length="73" mass="7983">MGSGYLPFTKEIVPAFARISERLPAILVDSLREQWARVQAISEEIGVWSGASRTSSDLASNAEALRGFPAWDC</sequence>
<gene>
    <name evidence="1" type="ORF">HDG41_007951</name>
</gene>
<proteinExistence type="predicted"/>
<reference evidence="1 2" key="1">
    <citation type="submission" date="2020-08" db="EMBL/GenBank/DDBJ databases">
        <title>Genomic Encyclopedia of Type Strains, Phase IV (KMG-V): Genome sequencing to study the core and pangenomes of soil and plant-associated prokaryotes.</title>
        <authorList>
            <person name="Whitman W."/>
        </authorList>
    </citation>
    <scope>NUCLEOTIDE SEQUENCE [LARGE SCALE GENOMIC DNA]</scope>
    <source>
        <strain evidence="1 2">JPY162</strain>
    </source>
</reference>
<name>A0A7W8P8I2_9BURK</name>